<feature type="transmembrane region" description="Helical" evidence="2">
    <location>
        <begin position="12"/>
        <end position="32"/>
    </location>
</feature>
<keyword evidence="2" id="KW-0812">Transmembrane</keyword>
<proteinExistence type="predicted"/>
<feature type="compositionally biased region" description="Basic and acidic residues" evidence="1">
    <location>
        <begin position="311"/>
        <end position="326"/>
    </location>
</feature>
<dbReference type="EMBL" id="CAMXCT030002158">
    <property type="protein sequence ID" value="CAL4783425.1"/>
    <property type="molecule type" value="Genomic_DNA"/>
</dbReference>
<protein>
    <submittedName>
        <fullName evidence="3">Uncharacterized protein</fullName>
    </submittedName>
</protein>
<feature type="region of interest" description="Disordered" evidence="1">
    <location>
        <begin position="130"/>
        <end position="181"/>
    </location>
</feature>
<organism evidence="3">
    <name type="scientific">Cladocopium goreaui</name>
    <dbReference type="NCBI Taxonomy" id="2562237"/>
    <lineage>
        <taxon>Eukaryota</taxon>
        <taxon>Sar</taxon>
        <taxon>Alveolata</taxon>
        <taxon>Dinophyceae</taxon>
        <taxon>Suessiales</taxon>
        <taxon>Symbiodiniaceae</taxon>
        <taxon>Cladocopium</taxon>
    </lineage>
</organism>
<keyword evidence="2" id="KW-0472">Membrane</keyword>
<evidence type="ECO:0000313" key="3">
    <source>
        <dbReference type="EMBL" id="CAI3996113.1"/>
    </source>
</evidence>
<feature type="region of interest" description="Disordered" evidence="1">
    <location>
        <begin position="311"/>
        <end position="346"/>
    </location>
</feature>
<reference evidence="3" key="1">
    <citation type="submission" date="2022-10" db="EMBL/GenBank/DDBJ databases">
        <authorList>
            <person name="Chen Y."/>
            <person name="Dougan E. K."/>
            <person name="Chan C."/>
            <person name="Rhodes N."/>
            <person name="Thang M."/>
        </authorList>
    </citation>
    <scope>NUCLEOTIDE SEQUENCE</scope>
</reference>
<feature type="compositionally biased region" description="Basic residues" evidence="1">
    <location>
        <begin position="153"/>
        <end position="165"/>
    </location>
</feature>
<name>A0A9P1CSF4_9DINO</name>
<evidence type="ECO:0000256" key="2">
    <source>
        <dbReference type="SAM" id="Phobius"/>
    </source>
</evidence>
<feature type="non-terminal residue" evidence="3">
    <location>
        <position position="1"/>
    </location>
</feature>
<comment type="caution">
    <text evidence="3">The sequence shown here is derived from an EMBL/GenBank/DDBJ whole genome shotgun (WGS) entry which is preliminary data.</text>
</comment>
<feature type="region of interest" description="Disordered" evidence="1">
    <location>
        <begin position="71"/>
        <end position="93"/>
    </location>
</feature>
<feature type="region of interest" description="Disordered" evidence="1">
    <location>
        <begin position="369"/>
        <end position="415"/>
    </location>
</feature>
<evidence type="ECO:0000256" key="1">
    <source>
        <dbReference type="SAM" id="MobiDB-lite"/>
    </source>
</evidence>
<feature type="compositionally biased region" description="Acidic residues" evidence="1">
    <location>
        <begin position="329"/>
        <end position="344"/>
    </location>
</feature>
<keyword evidence="2" id="KW-1133">Transmembrane helix</keyword>
<accession>A0A9P1CSF4</accession>
<gene>
    <name evidence="3" type="ORF">C1SCF055_LOCUS22614</name>
</gene>
<dbReference type="EMBL" id="CAMXCT010002158">
    <property type="protein sequence ID" value="CAI3996113.1"/>
    <property type="molecule type" value="Genomic_DNA"/>
</dbReference>
<dbReference type="AlphaFoldDB" id="A0A9P1CSF4"/>
<dbReference type="Proteomes" id="UP001152797">
    <property type="component" value="Unassembled WGS sequence"/>
</dbReference>
<evidence type="ECO:0000313" key="4">
    <source>
        <dbReference type="EMBL" id="CAL1149488.1"/>
    </source>
</evidence>
<evidence type="ECO:0000313" key="5">
    <source>
        <dbReference type="Proteomes" id="UP001152797"/>
    </source>
</evidence>
<dbReference type="EMBL" id="CAMXCT020002158">
    <property type="protein sequence ID" value="CAL1149488.1"/>
    <property type="molecule type" value="Genomic_DNA"/>
</dbReference>
<reference evidence="4" key="2">
    <citation type="submission" date="2024-04" db="EMBL/GenBank/DDBJ databases">
        <authorList>
            <person name="Chen Y."/>
            <person name="Shah S."/>
            <person name="Dougan E. K."/>
            <person name="Thang M."/>
            <person name="Chan C."/>
        </authorList>
    </citation>
    <scope>NUCLEOTIDE SEQUENCE [LARGE SCALE GENOMIC DNA]</scope>
</reference>
<keyword evidence="5" id="KW-1185">Reference proteome</keyword>
<sequence length="415" mass="46278">DFVLQYCFDLTTIYCLYMNYALAFVAVILLFFKDYPYKAEASTQTAGSCPLPLASTSTWLDPTLRQQACRDSSALEQTPFPRPSSSSTSFRSDDDERAVAMLLVQEAEQAGRDAMRVLLQRQWKREDWENRGYSPRRKADHHQGYQDHSAPSPRKRPKTPKKKNKEKPGSYGAPALEPPWQTSAHGAMATSTTTPAMGSAESTLLTELVHAIEASDLQITDEVQTVIEKAKRPPETPPVTAKTVRQAFDKLEKKRKTLQQAQTARSNLHLSWNQYIEESVKRWKSFATDFAQKDADLEKRVAAAKEAVVEAKQKYDTAKEDNDRQDANNVDEVEEVSDGMDEDPPDRIATAEEIQANITAMVSNLDALRTRPVAEQGEHALKKQKTNPGEEGDSARQSQPGYGQAALQPFGGPGK</sequence>